<dbReference type="GO" id="GO:0016539">
    <property type="term" value="P:intein-mediated protein splicing"/>
    <property type="evidence" value="ECO:0007669"/>
    <property type="project" value="InterPro"/>
</dbReference>
<dbReference type="Gene3D" id="2.170.16.10">
    <property type="entry name" value="Hedgehog/Intein (Hint) domain"/>
    <property type="match status" value="1"/>
</dbReference>
<dbReference type="InterPro" id="IPR006141">
    <property type="entry name" value="Intein_N"/>
</dbReference>
<dbReference type="Proteomes" id="UP000642488">
    <property type="component" value="Unassembled WGS sequence"/>
</dbReference>
<organism evidence="2 3">
    <name type="scientific">Palleronia pontilimi</name>
    <dbReference type="NCBI Taxonomy" id="1964209"/>
    <lineage>
        <taxon>Bacteria</taxon>
        <taxon>Pseudomonadati</taxon>
        <taxon>Pseudomonadota</taxon>
        <taxon>Alphaproteobacteria</taxon>
        <taxon>Rhodobacterales</taxon>
        <taxon>Roseobacteraceae</taxon>
        <taxon>Palleronia</taxon>
    </lineage>
</organism>
<dbReference type="RefSeq" id="WP_198915781.1">
    <property type="nucleotide sequence ID" value="NZ_JAEKPD010000007.1"/>
</dbReference>
<dbReference type="InterPro" id="IPR036844">
    <property type="entry name" value="Hint_dom_sf"/>
</dbReference>
<comment type="caution">
    <text evidence="2">The sequence shown here is derived from an EMBL/GenBank/DDBJ whole genome shotgun (WGS) entry which is preliminary data.</text>
</comment>
<evidence type="ECO:0000313" key="3">
    <source>
        <dbReference type="Proteomes" id="UP000642488"/>
    </source>
</evidence>
<dbReference type="AlphaFoldDB" id="A0A934MCB6"/>
<sequence length="283" mass="31131">MRITIDGDILSGNTLSLDGGATTQPYSIVSRGSVSDTRNNNFFRNFDEFSADDPPDYLLLSSGGQIYFVLPDFPNASGRLTGSVQLDEATLPCFTRGTPILTRQGERMIEDLDVGDEVLTRHGGYQEIRWIGHSIMPATPRNRPVRLQAGALRAGVPSRDIAVSPQHRILVDGHRAELYCGMMEVLVPAIHLVDGDAITRETEGDTVEYFHIMLDAHDVVFTADLQSESLYLGEMGLKALTRDQRAEILSIFPELARAVEGRATRSTVASRPEALLLARFTEA</sequence>
<evidence type="ECO:0000259" key="1">
    <source>
        <dbReference type="Pfam" id="PF13403"/>
    </source>
</evidence>
<protein>
    <submittedName>
        <fullName evidence="2">Hint domain-containing protein</fullName>
    </submittedName>
</protein>
<feature type="domain" description="Hedgehog/Intein (Hint)" evidence="1">
    <location>
        <begin position="92"/>
        <end position="233"/>
    </location>
</feature>
<proteinExistence type="predicted"/>
<gene>
    <name evidence="2" type="ORF">ILP92_07585</name>
</gene>
<dbReference type="PROSITE" id="PS50817">
    <property type="entry name" value="INTEIN_N_TER"/>
    <property type="match status" value="1"/>
</dbReference>
<dbReference type="InterPro" id="IPR028992">
    <property type="entry name" value="Hedgehog/Intein_dom"/>
</dbReference>
<accession>A0A934MCB6</accession>
<keyword evidence="3" id="KW-1185">Reference proteome</keyword>
<reference evidence="2" key="1">
    <citation type="submission" date="2020-12" db="EMBL/GenBank/DDBJ databases">
        <title>Bacterial taxonomy.</title>
        <authorList>
            <person name="Pan X."/>
        </authorList>
    </citation>
    <scope>NUCLEOTIDE SEQUENCE</scope>
    <source>
        <strain evidence="2">KCTC 52957</strain>
    </source>
</reference>
<name>A0A934MCB6_9RHOB</name>
<dbReference type="EMBL" id="JAEKPD010000007">
    <property type="protein sequence ID" value="MBJ3762603.1"/>
    <property type="molecule type" value="Genomic_DNA"/>
</dbReference>
<evidence type="ECO:0000313" key="2">
    <source>
        <dbReference type="EMBL" id="MBJ3762603.1"/>
    </source>
</evidence>
<dbReference type="SUPFAM" id="SSF51294">
    <property type="entry name" value="Hedgehog/intein (Hint) domain"/>
    <property type="match status" value="1"/>
</dbReference>
<dbReference type="Pfam" id="PF13403">
    <property type="entry name" value="Hint_2"/>
    <property type="match status" value="1"/>
</dbReference>